<evidence type="ECO:0000313" key="7">
    <source>
        <dbReference type="Proteomes" id="UP000237194"/>
    </source>
</evidence>
<dbReference type="Gene3D" id="3.40.50.880">
    <property type="match status" value="1"/>
</dbReference>
<evidence type="ECO:0000256" key="5">
    <source>
        <dbReference type="ARBA" id="ARBA00066788"/>
    </source>
</evidence>
<evidence type="ECO:0000256" key="3">
    <source>
        <dbReference type="ARBA" id="ARBA00055068"/>
    </source>
</evidence>
<gene>
    <name evidence="6" type="ORF">BGP80_08830</name>
</gene>
<keyword evidence="6" id="KW-0378">Hydrolase</keyword>
<dbReference type="AlphaFoldDB" id="A0A2S3WJ39"/>
<evidence type="ECO:0000256" key="4">
    <source>
        <dbReference type="ARBA" id="ARBA00060634"/>
    </source>
</evidence>
<dbReference type="EMBL" id="MIND01000018">
    <property type="protein sequence ID" value="POF90960.1"/>
    <property type="molecule type" value="Genomic_DNA"/>
</dbReference>
<sequence>MARLPIIGVTACSYTVGPHAVQLNDDKNARAVITAAQGLPLILPMFPELLNIPDILDAVDGLLFTGSPSNIEPHHYDGPPCPPGTQLDAARDHLTLRLWPAAVEAGVPVLGVCRGFQEMNVAYGGTLVQQLHQPGVEHEPPSNEPIENQYAPAHQLTVRPGGLLEGLGFPEVIEVNSVHGQGIERVGNGLRIEAVARDGLVEALSVQGSRSFALGVQWHPEWQVMFYPHYLAIFKAFGMACQARAAQRLRRS</sequence>
<evidence type="ECO:0000313" key="6">
    <source>
        <dbReference type="EMBL" id="POF90960.1"/>
    </source>
</evidence>
<dbReference type="PANTHER" id="PTHR43235:SF1">
    <property type="entry name" value="GLUTAMINE AMIDOTRANSFERASE PB2B2.05-RELATED"/>
    <property type="match status" value="1"/>
</dbReference>
<organism evidence="6 7">
    <name type="scientific">Pseudomonas putida</name>
    <name type="common">Arthrobacter siderocapsulatus</name>
    <dbReference type="NCBI Taxonomy" id="303"/>
    <lineage>
        <taxon>Bacteria</taxon>
        <taxon>Pseudomonadati</taxon>
        <taxon>Pseudomonadota</taxon>
        <taxon>Gammaproteobacteria</taxon>
        <taxon>Pseudomonadales</taxon>
        <taxon>Pseudomonadaceae</taxon>
        <taxon>Pseudomonas</taxon>
    </lineage>
</organism>
<reference evidence="6 7" key="2">
    <citation type="submission" date="2018-03" db="EMBL/GenBank/DDBJ databases">
        <title>Draft genome of Pseudomonas putida strain KT-27.</title>
        <authorList>
            <person name="Yoshizawa S."/>
            <person name="Khan N.H."/>
            <person name="Nishimura M."/>
            <person name="Chiura H.X."/>
            <person name="Ogura Y."/>
            <person name="Hayashi T."/>
            <person name="Kogure K."/>
        </authorList>
    </citation>
    <scope>NUCLEOTIDE SEQUENCE [LARGE SCALE GENOMIC DNA]</scope>
    <source>
        <strain evidence="6 7">KT-27</strain>
    </source>
</reference>
<dbReference type="GO" id="GO:0033969">
    <property type="term" value="F:gamma-glutamyl-gamma-aminobutyrate hydrolase activity"/>
    <property type="evidence" value="ECO:0007669"/>
    <property type="project" value="UniProtKB-EC"/>
</dbReference>
<evidence type="ECO:0000256" key="1">
    <source>
        <dbReference type="ARBA" id="ARBA00011083"/>
    </source>
</evidence>
<protein>
    <recommendedName>
        <fullName evidence="5">gamma-glutamyl-gamma-aminobutyrate hydrolase</fullName>
        <ecNumber evidence="5">3.5.1.94</ecNumber>
    </recommendedName>
</protein>
<dbReference type="InterPro" id="IPR029062">
    <property type="entry name" value="Class_I_gatase-like"/>
</dbReference>
<dbReference type="PROSITE" id="PS51273">
    <property type="entry name" value="GATASE_TYPE_1"/>
    <property type="match status" value="1"/>
</dbReference>
<proteinExistence type="inferred from homology"/>
<dbReference type="EC" id="3.5.1.94" evidence="5"/>
<dbReference type="SUPFAM" id="SSF52317">
    <property type="entry name" value="Class I glutamine amidotransferase-like"/>
    <property type="match status" value="1"/>
</dbReference>
<comment type="similarity">
    <text evidence="1">Belongs to the peptidase C26 family.</text>
</comment>
<reference evidence="6 7" key="1">
    <citation type="submission" date="2016-08" db="EMBL/GenBank/DDBJ databases">
        <authorList>
            <person name="Seilhamer J.J."/>
        </authorList>
    </citation>
    <scope>NUCLEOTIDE SEQUENCE [LARGE SCALE GENOMIC DNA]</scope>
    <source>
        <strain evidence="6 7">KT-27</strain>
    </source>
</reference>
<name>A0A2S3WJ39_PSEPU</name>
<dbReference type="CDD" id="cd01745">
    <property type="entry name" value="GATase1_2"/>
    <property type="match status" value="1"/>
</dbReference>
<comment type="pathway">
    <text evidence="4">Amine and polyamine degradation; putrescine degradation; 4-aminobutanoate from putrescine: step 4/4.</text>
</comment>
<dbReference type="InterPro" id="IPR044668">
    <property type="entry name" value="PuuD-like"/>
</dbReference>
<dbReference type="Proteomes" id="UP000237194">
    <property type="component" value="Unassembled WGS sequence"/>
</dbReference>
<comment type="caution">
    <text evidence="6">The sequence shown here is derived from an EMBL/GenBank/DDBJ whole genome shotgun (WGS) entry which is preliminary data.</text>
</comment>
<comment type="catalytic activity">
    <reaction evidence="2">
        <text>4-(gamma-L-glutamylamino)butanoate + H2O = 4-aminobutanoate + L-glutamate</text>
        <dbReference type="Rhea" id="RHEA:19737"/>
        <dbReference type="ChEBI" id="CHEBI:15377"/>
        <dbReference type="ChEBI" id="CHEBI:29985"/>
        <dbReference type="ChEBI" id="CHEBI:58800"/>
        <dbReference type="ChEBI" id="CHEBI:59888"/>
        <dbReference type="EC" id="3.5.1.94"/>
    </reaction>
</comment>
<dbReference type="GO" id="GO:0005829">
    <property type="term" value="C:cytosol"/>
    <property type="evidence" value="ECO:0007669"/>
    <property type="project" value="TreeGrafter"/>
</dbReference>
<accession>A0A2S3WJ39</accession>
<dbReference type="InterPro" id="IPR011697">
    <property type="entry name" value="Peptidase_C26"/>
</dbReference>
<dbReference type="RefSeq" id="WP_103438709.1">
    <property type="nucleotide sequence ID" value="NZ_MIND01000018.1"/>
</dbReference>
<evidence type="ECO:0000256" key="2">
    <source>
        <dbReference type="ARBA" id="ARBA00052718"/>
    </source>
</evidence>
<dbReference type="Pfam" id="PF07722">
    <property type="entry name" value="Peptidase_C26"/>
    <property type="match status" value="1"/>
</dbReference>
<dbReference type="FunFam" id="3.40.50.880:FF:000030">
    <property type="entry name" value="Gamma-glutamyl-gamma-aminobutyrate hydrolase PuuD"/>
    <property type="match status" value="1"/>
</dbReference>
<dbReference type="PANTHER" id="PTHR43235">
    <property type="entry name" value="GLUTAMINE AMIDOTRANSFERASE PB2B2.05-RELATED"/>
    <property type="match status" value="1"/>
</dbReference>
<comment type="function">
    <text evidence="3">Involved in the breakdown of putrescine via hydrolysis of the gamma-glutamyl linkage of gamma-glutamyl-gamma-aminobutyrate.</text>
</comment>
<dbReference type="GO" id="GO:0006598">
    <property type="term" value="P:polyamine catabolic process"/>
    <property type="evidence" value="ECO:0007669"/>
    <property type="project" value="TreeGrafter"/>
</dbReference>